<protein>
    <recommendedName>
        <fullName evidence="10">Sec-independent protein translocase protein TatA</fullName>
    </recommendedName>
</protein>
<evidence type="ECO:0000256" key="1">
    <source>
        <dbReference type="ARBA" id="ARBA00004167"/>
    </source>
</evidence>
<dbReference type="NCBIfam" id="TIGR01410">
    <property type="entry name" value="tatB"/>
    <property type="match status" value="1"/>
</dbReference>
<dbReference type="GO" id="GO:0033281">
    <property type="term" value="C:TAT protein transport complex"/>
    <property type="evidence" value="ECO:0007669"/>
    <property type="project" value="UniProtKB-UniRule"/>
</dbReference>
<dbReference type="GO" id="GO:0008320">
    <property type="term" value="F:protein transmembrane transporter activity"/>
    <property type="evidence" value="ECO:0007669"/>
    <property type="project" value="UniProtKB-UniRule"/>
</dbReference>
<dbReference type="HAMAP" id="MF_00236">
    <property type="entry name" value="TatA_E"/>
    <property type="match status" value="1"/>
</dbReference>
<dbReference type="PRINTS" id="PR01506">
    <property type="entry name" value="TATBPROTEIN"/>
</dbReference>
<dbReference type="Proteomes" id="UP000009047">
    <property type="component" value="Chromosome"/>
</dbReference>
<evidence type="ECO:0000256" key="10">
    <source>
        <dbReference type="HAMAP-Rule" id="MF_00236"/>
    </source>
</evidence>
<keyword evidence="5 10" id="KW-0653">Protein transport</keyword>
<dbReference type="EMBL" id="CP002085">
    <property type="protein sequence ID" value="ADK84033.1"/>
    <property type="molecule type" value="Genomic_DNA"/>
</dbReference>
<evidence type="ECO:0000256" key="9">
    <source>
        <dbReference type="ARBA" id="ARBA00025340"/>
    </source>
</evidence>
<name>E1QEP7_DESB2</name>
<dbReference type="Gene3D" id="1.20.5.3310">
    <property type="match status" value="1"/>
</dbReference>
<comment type="subunit">
    <text evidence="10">Forms a complex with TatC.</text>
</comment>
<gene>
    <name evidence="10" type="primary">tatA</name>
    <name evidence="12" type="ordered locus">Deba_0661</name>
</gene>
<feature type="compositionally biased region" description="Low complexity" evidence="11">
    <location>
        <begin position="121"/>
        <end position="131"/>
    </location>
</feature>
<dbReference type="InterPro" id="IPR006312">
    <property type="entry name" value="TatA/E"/>
</dbReference>
<evidence type="ECO:0000256" key="5">
    <source>
        <dbReference type="ARBA" id="ARBA00022927"/>
    </source>
</evidence>
<dbReference type="KEGG" id="dbr:Deba_0661"/>
<proteinExistence type="inferred from homology"/>
<feature type="region of interest" description="Disordered" evidence="11">
    <location>
        <begin position="107"/>
        <end position="131"/>
    </location>
</feature>
<comment type="function">
    <text evidence="9">Part of the twin-arginine translocation (Tat) system that transports large folded proteins containing a characteristic twin-arginine motif in their signal peptide across the thylakoid membrane. Involved in delta pH-dependent protein transport required for chloroplast development, especially thylakoid membrane formation. TATC and TATB mediate precursor recognition, whereas TATA facilitates translocation.</text>
</comment>
<dbReference type="GO" id="GO:0006886">
    <property type="term" value="P:intracellular protein transport"/>
    <property type="evidence" value="ECO:0007669"/>
    <property type="project" value="UniProtKB-ARBA"/>
</dbReference>
<accession>E1QEP7</accession>
<dbReference type="OrthoDB" id="9810561at2"/>
<keyword evidence="2 10" id="KW-0813">Transport</keyword>
<dbReference type="HOGENOM" id="CLU_086034_1_5_7"/>
<dbReference type="InterPro" id="IPR003369">
    <property type="entry name" value="TatA/B/E"/>
</dbReference>
<keyword evidence="4 10" id="KW-0812">Transmembrane</keyword>
<evidence type="ECO:0000313" key="13">
    <source>
        <dbReference type="Proteomes" id="UP000009047"/>
    </source>
</evidence>
<evidence type="ECO:0000256" key="7">
    <source>
        <dbReference type="ARBA" id="ARBA00023010"/>
    </source>
</evidence>
<keyword evidence="7 10" id="KW-0811">Translocation</keyword>
<keyword evidence="10" id="KW-0997">Cell inner membrane</keyword>
<keyword evidence="8 10" id="KW-0472">Membrane</keyword>
<dbReference type="Pfam" id="PF02416">
    <property type="entry name" value="TatA_B_E"/>
    <property type="match status" value="1"/>
</dbReference>
<keyword evidence="6 10" id="KW-1133">Transmembrane helix</keyword>
<keyword evidence="3 10" id="KW-1003">Cell membrane</keyword>
<dbReference type="RefSeq" id="WP_013257488.1">
    <property type="nucleotide sequence ID" value="NC_014365.1"/>
</dbReference>
<keyword evidence="13" id="KW-1185">Reference proteome</keyword>
<dbReference type="eggNOG" id="COG1826">
    <property type="taxonomic scope" value="Bacteria"/>
</dbReference>
<reference evidence="12 13" key="1">
    <citation type="journal article" date="2010" name="Stand. Genomic Sci.">
        <title>Complete genome sequence of Desulfarculus baarsii type strain (2st14).</title>
        <authorList>
            <person name="Sun H."/>
            <person name="Spring S."/>
            <person name="Lapidus A."/>
            <person name="Davenport K."/>
            <person name="Del Rio T.G."/>
            <person name="Tice H."/>
            <person name="Nolan M."/>
            <person name="Copeland A."/>
            <person name="Cheng J.F."/>
            <person name="Lucas S."/>
            <person name="Tapia R."/>
            <person name="Goodwin L."/>
            <person name="Pitluck S."/>
            <person name="Ivanova N."/>
            <person name="Pagani I."/>
            <person name="Mavromatis K."/>
            <person name="Ovchinnikova G."/>
            <person name="Pati A."/>
            <person name="Chen A."/>
            <person name="Palaniappan K."/>
            <person name="Hauser L."/>
            <person name="Chang Y.J."/>
            <person name="Jeffries C.D."/>
            <person name="Detter J.C."/>
            <person name="Han C."/>
            <person name="Rohde M."/>
            <person name="Brambilla E."/>
            <person name="Goker M."/>
            <person name="Woyke T."/>
            <person name="Bristow J."/>
            <person name="Eisen J.A."/>
            <person name="Markowitz V."/>
            <person name="Hugenholtz P."/>
            <person name="Kyrpides N.C."/>
            <person name="Klenk H.P."/>
            <person name="Land M."/>
        </authorList>
    </citation>
    <scope>NUCLEOTIDE SEQUENCE [LARGE SCALE GENOMIC DNA]</scope>
    <source>
        <strain evidence="13">ATCC 33931 / DSM 2075 / LMG 7858 / VKM B-1802 / 2st14</strain>
    </source>
</reference>
<organism evidence="12 13">
    <name type="scientific">Desulfarculus baarsii (strain ATCC 33931 / DSM 2075 / LMG 7858 / VKM B-1802 / 2st14)</name>
    <dbReference type="NCBI Taxonomy" id="644282"/>
    <lineage>
        <taxon>Bacteria</taxon>
        <taxon>Pseudomonadati</taxon>
        <taxon>Thermodesulfobacteriota</taxon>
        <taxon>Desulfarculia</taxon>
        <taxon>Desulfarculales</taxon>
        <taxon>Desulfarculaceae</taxon>
        <taxon>Desulfarculus</taxon>
    </lineage>
</organism>
<evidence type="ECO:0000256" key="2">
    <source>
        <dbReference type="ARBA" id="ARBA00022448"/>
    </source>
</evidence>
<dbReference type="GO" id="GO:0043953">
    <property type="term" value="P:protein transport by the Tat complex"/>
    <property type="evidence" value="ECO:0007669"/>
    <property type="project" value="UniProtKB-UniRule"/>
</dbReference>
<dbReference type="PANTHER" id="PTHR33162:SF1">
    <property type="entry name" value="SEC-INDEPENDENT PROTEIN TRANSLOCASE PROTEIN TATA, CHLOROPLASTIC"/>
    <property type="match status" value="1"/>
</dbReference>
<dbReference type="InterPro" id="IPR018448">
    <property type="entry name" value="TatB"/>
</dbReference>
<evidence type="ECO:0000256" key="4">
    <source>
        <dbReference type="ARBA" id="ARBA00022692"/>
    </source>
</evidence>
<comment type="subcellular location">
    <subcellularLocation>
        <location evidence="10">Cell inner membrane</location>
        <topology evidence="10">Single-pass membrane protein</topology>
    </subcellularLocation>
    <subcellularLocation>
        <location evidence="1">Membrane</location>
        <topology evidence="1">Single-pass membrane protein</topology>
    </subcellularLocation>
</comment>
<evidence type="ECO:0000313" key="12">
    <source>
        <dbReference type="EMBL" id="ADK84033.1"/>
    </source>
</evidence>
<evidence type="ECO:0000256" key="11">
    <source>
        <dbReference type="SAM" id="MobiDB-lite"/>
    </source>
</evidence>
<sequence>MFGIGMPELLLILVVALVVVGPRKLPDIAKNLGKGLSEFRRATDEFKSQLNENEVVKDVQNMREDFRQTVDAMNPRTVFDASAKLEPSEPKPDLAARQAVYQAIDDEQAAVAPTTPPPAPAAGQAQPKADA</sequence>
<evidence type="ECO:0000256" key="6">
    <source>
        <dbReference type="ARBA" id="ARBA00022989"/>
    </source>
</evidence>
<evidence type="ECO:0000256" key="8">
    <source>
        <dbReference type="ARBA" id="ARBA00023136"/>
    </source>
</evidence>
<dbReference type="AlphaFoldDB" id="E1QEP7"/>
<comment type="similarity">
    <text evidence="10">Belongs to the TatA/E family.</text>
</comment>
<dbReference type="STRING" id="644282.Deba_0661"/>
<evidence type="ECO:0000256" key="3">
    <source>
        <dbReference type="ARBA" id="ARBA00022475"/>
    </source>
</evidence>
<comment type="function">
    <text evidence="10">Part of the twin-arginine translocation (Tat) system that transports large folded proteins containing a characteristic twin-arginine motif in their signal peptide across membranes. TatA could form the protein-conducting channel of the Tat system.</text>
</comment>
<dbReference type="PANTHER" id="PTHR33162">
    <property type="entry name" value="SEC-INDEPENDENT PROTEIN TRANSLOCASE PROTEIN TATA, CHLOROPLASTIC"/>
    <property type="match status" value="1"/>
</dbReference>